<evidence type="ECO:0000259" key="14">
    <source>
        <dbReference type="PROSITE" id="PS50135"/>
    </source>
</evidence>
<evidence type="ECO:0000256" key="6">
    <source>
        <dbReference type="ARBA" id="ARBA00022679"/>
    </source>
</evidence>
<keyword evidence="8" id="KW-0677">Repeat</keyword>
<dbReference type="SUPFAM" id="SSF159034">
    <property type="entry name" value="Mib/herc2 domain-like"/>
    <property type="match status" value="1"/>
</dbReference>
<organism evidence="16 17">
    <name type="scientific">Cryptotermes secundus</name>
    <dbReference type="NCBI Taxonomy" id="105785"/>
    <lineage>
        <taxon>Eukaryota</taxon>
        <taxon>Metazoa</taxon>
        <taxon>Ecdysozoa</taxon>
        <taxon>Arthropoda</taxon>
        <taxon>Hexapoda</taxon>
        <taxon>Insecta</taxon>
        <taxon>Pterygota</taxon>
        <taxon>Neoptera</taxon>
        <taxon>Polyneoptera</taxon>
        <taxon>Dictyoptera</taxon>
        <taxon>Blattodea</taxon>
        <taxon>Blattoidea</taxon>
        <taxon>Termitoidae</taxon>
        <taxon>Kalotermitidae</taxon>
        <taxon>Cryptotermitinae</taxon>
        <taxon>Cryptotermes</taxon>
    </lineage>
</organism>
<dbReference type="GO" id="GO:0016567">
    <property type="term" value="P:protein ubiquitination"/>
    <property type="evidence" value="ECO:0007669"/>
    <property type="project" value="UniProtKB-UniPathway"/>
</dbReference>
<sequence length="483" mass="53242">MRWKCARCYDYDLCAHCYMSDKHDLVHLFQRFETASSIGVEMGPRKGCAKVQMKGIFVGAKVVRGPDWDWSNQDGGEGKTGRVIDIRGWDNESGRSVANVTWTSGSTNVYRLGHKGKVDLKYVQDAVGGYYYRDHLPILGITSEVQGGAARLPGSSPRHLTFNVGDKVKVLMDVEALKQMQEGHGGWNPRMAEYIGKMGVVHRVTERGDIRVQYEGCNNRWTFHPGALTKVNSFAVGDVVRVKHDLTTVRDYQKGHGEWIEVMKGALGKLGKVIKIYSDGDLRVSIDGQTWTFNPLCVQLVPGSATELSNTMNANTREEHANPLASLLSNLVLGSQQLETTSLDKLVREAAQGHLDVVREFVLKCPDKVNGHSGGKTCLQVACHQGHVELVQFLLSVGASLEVADDDGDTALHYSAFGNQPEIMEILLKQNADIDAVNKGRCSALHVAVNKQHLHCVVMLLKYKCNVNIQDSYGDTALHDAIG</sequence>
<dbReference type="PROSITE" id="PS50297">
    <property type="entry name" value="ANK_REP_REGION"/>
    <property type="match status" value="2"/>
</dbReference>
<dbReference type="SUPFAM" id="SSF48403">
    <property type="entry name" value="Ankyrin repeat"/>
    <property type="match status" value="1"/>
</dbReference>
<proteinExistence type="predicted"/>
<dbReference type="PROSITE" id="PS50135">
    <property type="entry name" value="ZF_ZZ_2"/>
    <property type="match status" value="1"/>
</dbReference>
<dbReference type="SUPFAM" id="SSF57850">
    <property type="entry name" value="RING/U-box"/>
    <property type="match status" value="1"/>
</dbReference>
<dbReference type="Pfam" id="PF18346">
    <property type="entry name" value="SH3_15"/>
    <property type="match status" value="2"/>
</dbReference>
<dbReference type="PANTHER" id="PTHR24202">
    <property type="entry name" value="E3 UBIQUITIN-PROTEIN LIGASE MIB2"/>
    <property type="match status" value="1"/>
</dbReference>
<dbReference type="Pfam" id="PF06701">
    <property type="entry name" value="MIB_HERC2"/>
    <property type="match status" value="1"/>
</dbReference>
<keyword evidence="17" id="KW-1185">Reference proteome</keyword>
<comment type="caution">
    <text evidence="16">The sequence shown here is derived from an EMBL/GenBank/DDBJ whole genome shotgun (WGS) entry which is preliminary data.</text>
</comment>
<accession>A0A2J7QVH8</accession>
<protein>
    <recommendedName>
        <fullName evidence="4">RING-type E3 ubiquitin transferase</fullName>
        <ecNumber evidence="4">2.3.2.27</ecNumber>
    </recommendedName>
</protein>
<dbReference type="Gene3D" id="2.30.30.40">
    <property type="entry name" value="SH3 Domains"/>
    <property type="match status" value="1"/>
</dbReference>
<feature type="repeat" description="ANK" evidence="12">
    <location>
        <begin position="407"/>
        <end position="439"/>
    </location>
</feature>
<evidence type="ECO:0000256" key="5">
    <source>
        <dbReference type="ARBA" id="ARBA00022490"/>
    </source>
</evidence>
<dbReference type="Pfam" id="PF12796">
    <property type="entry name" value="Ank_2"/>
    <property type="match status" value="1"/>
</dbReference>
<dbReference type="InterPro" id="IPR036770">
    <property type="entry name" value="Ankyrin_rpt-contain_sf"/>
</dbReference>
<dbReference type="GO" id="GO:0008270">
    <property type="term" value="F:zinc ion binding"/>
    <property type="evidence" value="ECO:0007669"/>
    <property type="project" value="UniProtKB-KW"/>
</dbReference>
<comment type="pathway">
    <text evidence="3">Protein modification; protein ubiquitination.</text>
</comment>
<dbReference type="UniPathway" id="UPA00143"/>
<dbReference type="InterPro" id="IPR037252">
    <property type="entry name" value="Mib_Herc2_sf"/>
</dbReference>
<gene>
    <name evidence="16" type="primary">MIB2</name>
    <name evidence="16" type="ORF">B7P43_G00333</name>
</gene>
<dbReference type="OrthoDB" id="2122982at2759"/>
<dbReference type="GO" id="GO:0005737">
    <property type="term" value="C:cytoplasm"/>
    <property type="evidence" value="ECO:0007669"/>
    <property type="project" value="UniProtKB-SubCell"/>
</dbReference>
<dbReference type="EMBL" id="NEVH01010475">
    <property type="protein sequence ID" value="PNF32585.1"/>
    <property type="molecule type" value="Genomic_DNA"/>
</dbReference>
<feature type="non-terminal residue" evidence="16">
    <location>
        <position position="483"/>
    </location>
</feature>
<evidence type="ECO:0000256" key="4">
    <source>
        <dbReference type="ARBA" id="ARBA00012483"/>
    </source>
</evidence>
<evidence type="ECO:0000256" key="7">
    <source>
        <dbReference type="ARBA" id="ARBA00022723"/>
    </source>
</evidence>
<reference evidence="16 17" key="1">
    <citation type="submission" date="2017-12" db="EMBL/GenBank/DDBJ databases">
        <title>Hemimetabolous genomes reveal molecular basis of termite eusociality.</title>
        <authorList>
            <person name="Harrison M.C."/>
            <person name="Jongepier E."/>
            <person name="Robertson H.M."/>
            <person name="Arning N."/>
            <person name="Bitard-Feildel T."/>
            <person name="Chao H."/>
            <person name="Childers C.P."/>
            <person name="Dinh H."/>
            <person name="Doddapaneni H."/>
            <person name="Dugan S."/>
            <person name="Gowin J."/>
            <person name="Greiner C."/>
            <person name="Han Y."/>
            <person name="Hu H."/>
            <person name="Hughes D.S.T."/>
            <person name="Huylmans A.-K."/>
            <person name="Kemena C."/>
            <person name="Kremer L.P.M."/>
            <person name="Lee S.L."/>
            <person name="Lopez-Ezquerra A."/>
            <person name="Mallet L."/>
            <person name="Monroy-Kuhn J.M."/>
            <person name="Moser A."/>
            <person name="Murali S.C."/>
            <person name="Muzny D.M."/>
            <person name="Otani S."/>
            <person name="Piulachs M.-D."/>
            <person name="Poelchau M."/>
            <person name="Qu J."/>
            <person name="Schaub F."/>
            <person name="Wada-Katsumata A."/>
            <person name="Worley K.C."/>
            <person name="Xie Q."/>
            <person name="Ylla G."/>
            <person name="Poulsen M."/>
            <person name="Gibbs R.A."/>
            <person name="Schal C."/>
            <person name="Richards S."/>
            <person name="Belles X."/>
            <person name="Korb J."/>
            <person name="Bornberg-Bauer E."/>
        </authorList>
    </citation>
    <scope>NUCLEOTIDE SEQUENCE [LARGE SCALE GENOMIC DNA]</scope>
    <source>
        <tissue evidence="16">Whole body</tissue>
    </source>
</reference>
<evidence type="ECO:0000259" key="15">
    <source>
        <dbReference type="PROSITE" id="PS51416"/>
    </source>
</evidence>
<dbReference type="AlphaFoldDB" id="A0A2J7QVH8"/>
<keyword evidence="10" id="KW-0833">Ubl conjugation pathway</keyword>
<comment type="subcellular location">
    <subcellularLocation>
        <location evidence="2">Cytoplasm</location>
    </subcellularLocation>
</comment>
<feature type="domain" description="ZZ-type" evidence="14">
    <location>
        <begin position="1"/>
        <end position="37"/>
    </location>
</feature>
<dbReference type="EC" id="2.3.2.27" evidence="4"/>
<keyword evidence="7" id="KW-0479">Metal-binding</keyword>
<dbReference type="InterPro" id="IPR040847">
    <property type="entry name" value="SH3_15"/>
</dbReference>
<dbReference type="Proteomes" id="UP000235965">
    <property type="component" value="Unassembled WGS sequence"/>
</dbReference>
<keyword evidence="6" id="KW-0808">Transferase</keyword>
<dbReference type="PROSITE" id="PS51416">
    <property type="entry name" value="MIB_HERC2"/>
    <property type="match status" value="1"/>
</dbReference>
<keyword evidence="12" id="KW-0040">ANK repeat</keyword>
<dbReference type="SMART" id="SM00248">
    <property type="entry name" value="ANK"/>
    <property type="match status" value="4"/>
</dbReference>
<dbReference type="InterPro" id="IPR002110">
    <property type="entry name" value="Ankyrin_rpt"/>
</dbReference>
<feature type="domain" description="MIB/HERC2" evidence="15">
    <location>
        <begin position="48"/>
        <end position="126"/>
    </location>
</feature>
<feature type="repeat" description="ANK" evidence="12">
    <location>
        <begin position="374"/>
        <end position="406"/>
    </location>
</feature>
<evidence type="ECO:0000256" key="11">
    <source>
        <dbReference type="ARBA" id="ARBA00022833"/>
    </source>
</evidence>
<dbReference type="InterPro" id="IPR043145">
    <property type="entry name" value="Znf_ZZ_sf"/>
</dbReference>
<dbReference type="PROSITE" id="PS50088">
    <property type="entry name" value="ANK_REPEAT"/>
    <property type="match status" value="3"/>
</dbReference>
<keyword evidence="11" id="KW-0862">Zinc</keyword>
<evidence type="ECO:0000256" key="2">
    <source>
        <dbReference type="ARBA" id="ARBA00004496"/>
    </source>
</evidence>
<name>A0A2J7QVH8_9NEOP</name>
<evidence type="ECO:0000313" key="16">
    <source>
        <dbReference type="EMBL" id="PNF32585.1"/>
    </source>
</evidence>
<evidence type="ECO:0000256" key="10">
    <source>
        <dbReference type="ARBA" id="ARBA00022786"/>
    </source>
</evidence>
<evidence type="ECO:0000256" key="9">
    <source>
        <dbReference type="ARBA" id="ARBA00022771"/>
    </source>
</evidence>
<keyword evidence="5" id="KW-0963">Cytoplasm</keyword>
<dbReference type="InterPro" id="IPR010606">
    <property type="entry name" value="Mib_Herc2"/>
</dbReference>
<evidence type="ECO:0000256" key="8">
    <source>
        <dbReference type="ARBA" id="ARBA00022737"/>
    </source>
</evidence>
<dbReference type="GO" id="GO:0061630">
    <property type="term" value="F:ubiquitin protein ligase activity"/>
    <property type="evidence" value="ECO:0007669"/>
    <property type="project" value="UniProtKB-EC"/>
</dbReference>
<dbReference type="Pfam" id="PF00569">
    <property type="entry name" value="ZZ"/>
    <property type="match status" value="1"/>
</dbReference>
<dbReference type="Pfam" id="PF00023">
    <property type="entry name" value="Ank"/>
    <property type="match status" value="1"/>
</dbReference>
<dbReference type="STRING" id="105785.A0A2J7QVH8"/>
<evidence type="ECO:0000256" key="1">
    <source>
        <dbReference type="ARBA" id="ARBA00000900"/>
    </source>
</evidence>
<keyword evidence="9 13" id="KW-0863">Zinc-finger</keyword>
<feature type="repeat" description="ANK" evidence="12">
    <location>
        <begin position="440"/>
        <end position="472"/>
    </location>
</feature>
<dbReference type="InParanoid" id="A0A2J7QVH8"/>
<dbReference type="Gene3D" id="1.25.40.20">
    <property type="entry name" value="Ankyrin repeat-containing domain"/>
    <property type="match status" value="1"/>
</dbReference>
<evidence type="ECO:0000256" key="13">
    <source>
        <dbReference type="PROSITE-ProRule" id="PRU00228"/>
    </source>
</evidence>
<dbReference type="InterPro" id="IPR000433">
    <property type="entry name" value="Znf_ZZ"/>
</dbReference>
<evidence type="ECO:0000256" key="3">
    <source>
        <dbReference type="ARBA" id="ARBA00004906"/>
    </source>
</evidence>
<dbReference type="PANTHER" id="PTHR24202:SF4">
    <property type="entry name" value="E3 UBIQUITIN-PROTEIN LIGASE MIB2-RELATED"/>
    <property type="match status" value="1"/>
</dbReference>
<dbReference type="FunFam" id="2.30.30.40:FF:000078">
    <property type="entry name" value="Putative e3 ubiquitin-protein ligase mib2"/>
    <property type="match status" value="1"/>
</dbReference>
<evidence type="ECO:0000313" key="17">
    <source>
        <dbReference type="Proteomes" id="UP000235965"/>
    </source>
</evidence>
<dbReference type="Gene3D" id="3.30.60.90">
    <property type="match status" value="1"/>
</dbReference>
<comment type="catalytic activity">
    <reaction evidence="1">
        <text>S-ubiquitinyl-[E2 ubiquitin-conjugating enzyme]-L-cysteine + [acceptor protein]-L-lysine = [E2 ubiquitin-conjugating enzyme]-L-cysteine + N(6)-ubiquitinyl-[acceptor protein]-L-lysine.</text>
        <dbReference type="EC" id="2.3.2.27"/>
    </reaction>
</comment>
<evidence type="ECO:0000256" key="12">
    <source>
        <dbReference type="PROSITE-ProRule" id="PRU00023"/>
    </source>
</evidence>